<evidence type="ECO:0000313" key="4">
    <source>
        <dbReference type="EMBL" id="AIV03913.1"/>
    </source>
</evidence>
<accession>A0A097STI7</accession>
<keyword evidence="3" id="KW-0949">S-adenosyl-L-methionine</keyword>
<gene>
    <name evidence="4" type="ORF">MGM1_5550</name>
</gene>
<organism evidence="4 5">
    <name type="scientific">Candidatus Malacoplasma girerdii</name>
    <dbReference type="NCBI Taxonomy" id="1318617"/>
    <lineage>
        <taxon>Bacteria</taxon>
        <taxon>Bacillati</taxon>
        <taxon>Mycoplasmatota</taxon>
        <taxon>Mycoplasmoidales</taxon>
        <taxon>Mycoplasmoidaceae</taxon>
        <taxon>Malacoplasma</taxon>
    </lineage>
</organism>
<keyword evidence="5" id="KW-1185">Reference proteome</keyword>
<dbReference type="Gene3D" id="3.40.50.150">
    <property type="entry name" value="Vaccinia Virus protein VP39"/>
    <property type="match status" value="1"/>
</dbReference>
<dbReference type="eggNOG" id="COG4122">
    <property type="taxonomic scope" value="Bacteria"/>
</dbReference>
<dbReference type="SUPFAM" id="SSF53335">
    <property type="entry name" value="S-adenosyl-L-methionine-dependent methyltransferases"/>
    <property type="match status" value="1"/>
</dbReference>
<dbReference type="GO" id="GO:0032259">
    <property type="term" value="P:methylation"/>
    <property type="evidence" value="ECO:0007669"/>
    <property type="project" value="UniProtKB-KW"/>
</dbReference>
<dbReference type="Pfam" id="PF01596">
    <property type="entry name" value="Methyltransf_3"/>
    <property type="match status" value="1"/>
</dbReference>
<dbReference type="Proteomes" id="UP000030066">
    <property type="component" value="Chromosome"/>
</dbReference>
<evidence type="ECO:0000256" key="3">
    <source>
        <dbReference type="ARBA" id="ARBA00022691"/>
    </source>
</evidence>
<dbReference type="InterPro" id="IPR002935">
    <property type="entry name" value="SAM_O-MeTrfase"/>
</dbReference>
<dbReference type="AlphaFoldDB" id="A0A097STI7"/>
<evidence type="ECO:0000256" key="2">
    <source>
        <dbReference type="ARBA" id="ARBA00022679"/>
    </source>
</evidence>
<evidence type="ECO:0000313" key="5">
    <source>
        <dbReference type="Proteomes" id="UP000030066"/>
    </source>
</evidence>
<keyword evidence="1" id="KW-0489">Methyltransferase</keyword>
<sequence length="185" mass="21724">MTLKELKQKCIDDNVPIVRDETLKFIVNLINTNNYQSLLELGSAYGYSSYSFKQQTNLKKITTIELNENNYLVAETILKNLNIDVISANAFDFVPSQKYDVIFFDACKSHQDILFDKYQHYLNANGTIIIDNMFLRKFDHQTKLTKNQIKLKKKVNSFREWLLNLRDWKTIIYDIEDGFAVCSKK</sequence>
<dbReference type="CDD" id="cd02440">
    <property type="entry name" value="AdoMet_MTases"/>
    <property type="match status" value="1"/>
</dbReference>
<dbReference type="STRING" id="1318617.MGM1_5550"/>
<proteinExistence type="predicted"/>
<dbReference type="EMBL" id="CP007711">
    <property type="protein sequence ID" value="AIV03913.1"/>
    <property type="molecule type" value="Genomic_DNA"/>
</dbReference>
<dbReference type="HOGENOM" id="CLU_067676_4_2_14"/>
<dbReference type="GO" id="GO:0008171">
    <property type="term" value="F:O-methyltransferase activity"/>
    <property type="evidence" value="ECO:0007669"/>
    <property type="project" value="InterPro"/>
</dbReference>
<dbReference type="KEGG" id="mgj:MGM1_5550"/>
<evidence type="ECO:0000256" key="1">
    <source>
        <dbReference type="ARBA" id="ARBA00022603"/>
    </source>
</evidence>
<keyword evidence="2" id="KW-0808">Transferase</keyword>
<reference evidence="4 5" key="1">
    <citation type="journal article" date="2014" name="PLoS ONE">
        <title>An emerging Mycoplasma associated with trichomoniasis, vaginal infection and disease.</title>
        <authorList>
            <consortium name="Vaginal Microbiome Consortium"/>
            <person name="Fettweis J.M."/>
            <person name="Serrano M.G."/>
            <person name="Huang B."/>
            <person name="Brooks J.P."/>
            <person name="Glascock A.L."/>
            <person name="Sheth N.U."/>
            <person name="Strauss J.F.III."/>
            <person name="Jefferson K.K."/>
            <person name="Buck G.A."/>
        </authorList>
    </citation>
    <scope>NUCLEOTIDE SEQUENCE [LARGE SCALE GENOMIC DNA]</scope>
    <source>
        <strain evidence="4 5">VCU_M1</strain>
    </source>
</reference>
<dbReference type="InterPro" id="IPR029063">
    <property type="entry name" value="SAM-dependent_MTases_sf"/>
</dbReference>
<protein>
    <submittedName>
        <fullName evidence="4">O-methyltransferase</fullName>
    </submittedName>
</protein>
<name>A0A097STI7_9BACT</name>